<keyword evidence="4" id="KW-0812">Transmembrane</keyword>
<reference evidence="10 11" key="1">
    <citation type="submission" date="2019-07" db="EMBL/GenBank/DDBJ databases">
        <title>Draft genome assembly of a fouling barnacle, Amphibalanus amphitrite (Darwin, 1854): The first reference genome for Thecostraca.</title>
        <authorList>
            <person name="Kim W."/>
        </authorList>
    </citation>
    <scope>NUCLEOTIDE SEQUENCE [LARGE SCALE GENOMIC DNA]</scope>
    <source>
        <strain evidence="10">SNU_AA5</strain>
        <tissue evidence="10">Soma without cirri and trophi</tissue>
    </source>
</reference>
<dbReference type="OrthoDB" id="2019940at2759"/>
<keyword evidence="6 9" id="KW-0333">Golgi apparatus</keyword>
<dbReference type="PANTHER" id="PTHR12137:SF54">
    <property type="entry name" value="CARBOHYDRATE SULFOTRANSFERASE"/>
    <property type="match status" value="1"/>
</dbReference>
<dbReference type="Pfam" id="PF03567">
    <property type="entry name" value="Sulfotransfer_2"/>
    <property type="match status" value="1"/>
</dbReference>
<keyword evidence="9" id="KW-0735">Signal-anchor</keyword>
<comment type="caution">
    <text evidence="10">The sequence shown here is derived from an EMBL/GenBank/DDBJ whole genome shotgun (WGS) entry which is preliminary data.</text>
</comment>
<dbReference type="EMBL" id="VIIS01001860">
    <property type="protein sequence ID" value="KAF0291709.1"/>
    <property type="molecule type" value="Genomic_DNA"/>
</dbReference>
<gene>
    <name evidence="10" type="primary">CHST11_1</name>
    <name evidence="10" type="ORF">FJT64_010201</name>
</gene>
<evidence type="ECO:0000256" key="6">
    <source>
        <dbReference type="ARBA" id="ARBA00023034"/>
    </source>
</evidence>
<evidence type="ECO:0000256" key="4">
    <source>
        <dbReference type="ARBA" id="ARBA00022692"/>
    </source>
</evidence>
<evidence type="ECO:0000256" key="5">
    <source>
        <dbReference type="ARBA" id="ARBA00022989"/>
    </source>
</evidence>
<dbReference type="Proteomes" id="UP000440578">
    <property type="component" value="Unassembled WGS sequence"/>
</dbReference>
<dbReference type="InterPro" id="IPR018011">
    <property type="entry name" value="Carb_sulfotrans_8-10"/>
</dbReference>
<keyword evidence="3 9" id="KW-0808">Transferase</keyword>
<organism evidence="10 11">
    <name type="scientific">Amphibalanus amphitrite</name>
    <name type="common">Striped barnacle</name>
    <name type="synonym">Balanus amphitrite</name>
    <dbReference type="NCBI Taxonomy" id="1232801"/>
    <lineage>
        <taxon>Eukaryota</taxon>
        <taxon>Metazoa</taxon>
        <taxon>Ecdysozoa</taxon>
        <taxon>Arthropoda</taxon>
        <taxon>Crustacea</taxon>
        <taxon>Multicrustacea</taxon>
        <taxon>Cirripedia</taxon>
        <taxon>Thoracica</taxon>
        <taxon>Thoracicalcarea</taxon>
        <taxon>Balanomorpha</taxon>
        <taxon>Balanoidea</taxon>
        <taxon>Balanidae</taxon>
        <taxon>Amphibalaninae</taxon>
        <taxon>Amphibalanus</taxon>
    </lineage>
</organism>
<dbReference type="GO" id="GO:0008146">
    <property type="term" value="F:sulfotransferase activity"/>
    <property type="evidence" value="ECO:0007669"/>
    <property type="project" value="InterPro"/>
</dbReference>
<keyword evidence="7" id="KW-0472">Membrane</keyword>
<dbReference type="GO" id="GO:0016051">
    <property type="term" value="P:carbohydrate biosynthetic process"/>
    <property type="evidence" value="ECO:0007669"/>
    <property type="project" value="InterPro"/>
</dbReference>
<evidence type="ECO:0000256" key="9">
    <source>
        <dbReference type="RuleBase" id="RU364020"/>
    </source>
</evidence>
<evidence type="ECO:0000256" key="1">
    <source>
        <dbReference type="ARBA" id="ARBA00004323"/>
    </source>
</evidence>
<dbReference type="InterPro" id="IPR005331">
    <property type="entry name" value="Sulfotransferase"/>
</dbReference>
<protein>
    <recommendedName>
        <fullName evidence="9">Carbohydrate sulfotransferase</fullName>
        <ecNumber evidence="9">2.8.2.-</ecNumber>
    </recommendedName>
</protein>
<keyword evidence="11" id="KW-1185">Reference proteome</keyword>
<keyword evidence="8 9" id="KW-0325">Glycoprotein</keyword>
<evidence type="ECO:0000256" key="7">
    <source>
        <dbReference type="ARBA" id="ARBA00023136"/>
    </source>
</evidence>
<comment type="similarity">
    <text evidence="2 9">Belongs to the sulfotransferase 2 family.</text>
</comment>
<proteinExistence type="inferred from homology"/>
<evidence type="ECO:0000313" key="10">
    <source>
        <dbReference type="EMBL" id="KAF0291709.1"/>
    </source>
</evidence>
<dbReference type="PANTHER" id="PTHR12137">
    <property type="entry name" value="CARBOHYDRATE SULFOTRANSFERASE"/>
    <property type="match status" value="1"/>
</dbReference>
<keyword evidence="9" id="KW-0119">Carbohydrate metabolism</keyword>
<evidence type="ECO:0000313" key="11">
    <source>
        <dbReference type="Proteomes" id="UP000440578"/>
    </source>
</evidence>
<name>A0A6A4VEZ1_AMPAM</name>
<comment type="subcellular location">
    <subcellularLocation>
        <location evidence="1 9">Golgi apparatus membrane</location>
        <topology evidence="1 9">Single-pass type II membrane protein</topology>
    </subcellularLocation>
</comment>
<dbReference type="EC" id="2.8.2.-" evidence="9"/>
<dbReference type="AlphaFoldDB" id="A0A6A4VEZ1"/>
<sequence>MHSLQERLLRWDRAVPEASEEQHRPLPAEWLWRRYREQRRRREVLTAACRRFNVTLAGGDGDGCSPDLATRGGDTKCGLVEEIKASHMSSAPRLKALACLVNKVASTSLLGTLLKLEGRGVPVYTNSLSSPHADAAILRPEKPGELEMARQKYIKVMFVRHPMDRLISAYEDKVMRANHTSLLALREAIFAAHQHRFILKKAITMYSNYPDKKDELSRAYYAELADYKKEAERRNNVPTFQEFLDFILSGQLTGDSFDSHWTPYWRQCAPCHMNYDVIGKLETGTDDFKYLWHLLGIYKTVGIPWLHGERRPASALDGRLRAYLGPLRRDSVQQLRRLFRPDFHMFGYDWRAMLDLSGHCQRRQPCDLE</sequence>
<evidence type="ECO:0000256" key="8">
    <source>
        <dbReference type="ARBA" id="ARBA00023180"/>
    </source>
</evidence>
<keyword evidence="5" id="KW-1133">Transmembrane helix</keyword>
<dbReference type="GO" id="GO:0000139">
    <property type="term" value="C:Golgi membrane"/>
    <property type="evidence" value="ECO:0007669"/>
    <property type="project" value="UniProtKB-SubCell"/>
</dbReference>
<evidence type="ECO:0000256" key="3">
    <source>
        <dbReference type="ARBA" id="ARBA00022679"/>
    </source>
</evidence>
<evidence type="ECO:0000256" key="2">
    <source>
        <dbReference type="ARBA" id="ARBA00006339"/>
    </source>
</evidence>
<accession>A0A6A4VEZ1</accession>